<feature type="region of interest" description="Disordered" evidence="1">
    <location>
        <begin position="1"/>
        <end position="20"/>
    </location>
</feature>
<organism evidence="2">
    <name type="scientific">Lygus hesperus</name>
    <name type="common">Western plant bug</name>
    <dbReference type="NCBI Taxonomy" id="30085"/>
    <lineage>
        <taxon>Eukaryota</taxon>
        <taxon>Metazoa</taxon>
        <taxon>Ecdysozoa</taxon>
        <taxon>Arthropoda</taxon>
        <taxon>Hexapoda</taxon>
        <taxon>Insecta</taxon>
        <taxon>Pterygota</taxon>
        <taxon>Neoptera</taxon>
        <taxon>Paraneoptera</taxon>
        <taxon>Hemiptera</taxon>
        <taxon>Heteroptera</taxon>
        <taxon>Panheteroptera</taxon>
        <taxon>Cimicomorpha</taxon>
        <taxon>Miridae</taxon>
        <taxon>Mirini</taxon>
        <taxon>Lygus</taxon>
    </lineage>
</organism>
<protein>
    <submittedName>
        <fullName evidence="2">Uncharacterized protein</fullName>
    </submittedName>
</protein>
<name>A0A146M5I6_LYGHE</name>
<evidence type="ECO:0000313" key="2">
    <source>
        <dbReference type="EMBL" id="JAQ14016.1"/>
    </source>
</evidence>
<dbReference type="AlphaFoldDB" id="A0A146M5I6"/>
<gene>
    <name evidence="2" type="ORF">g.60459</name>
</gene>
<feature type="region of interest" description="Disordered" evidence="1">
    <location>
        <begin position="28"/>
        <end position="89"/>
    </location>
</feature>
<accession>A0A146M5I6</accession>
<feature type="non-terminal residue" evidence="2">
    <location>
        <position position="219"/>
    </location>
</feature>
<reference evidence="2" key="1">
    <citation type="journal article" date="2016" name="Gigascience">
        <title>De novo construction of an expanded transcriptome assembly for the western tarnished plant bug, Lygus hesperus.</title>
        <authorList>
            <person name="Tassone E.E."/>
            <person name="Geib S.M."/>
            <person name="Hall B."/>
            <person name="Fabrick J.A."/>
            <person name="Brent C.S."/>
            <person name="Hull J.J."/>
        </authorList>
    </citation>
    <scope>NUCLEOTIDE SEQUENCE</scope>
</reference>
<evidence type="ECO:0000256" key="1">
    <source>
        <dbReference type="SAM" id="MobiDB-lite"/>
    </source>
</evidence>
<proteinExistence type="predicted"/>
<dbReference type="EMBL" id="GDHC01004613">
    <property type="protein sequence ID" value="JAQ14016.1"/>
    <property type="molecule type" value="Transcribed_RNA"/>
</dbReference>
<sequence>MDSEESSECETPVINEFSTSSDVECYSQAQSNGGYSEASSSSADTVGGLSGHYEQDKSNAVTAIGKTNLDGHLAPPELPDRTDPDDAISLMSPRTKNVLKDESFDKVSLQSSTSLQTDRVELSSVLHHNQSEMFPVKNARSETHLEPKLDALGNKTNSRGILHVKEKRTSWHELIEKCMRVLSTYVPSKLLLEEAERVFKLICYNEFFMGECEDESCPF</sequence>